<proteinExistence type="predicted"/>
<organism evidence="2 3">
    <name type="scientific">Phycomyces blakesleeanus (strain ATCC 8743b / DSM 1359 / FGSC 10004 / NBRC 33097 / NRRL 1555)</name>
    <dbReference type="NCBI Taxonomy" id="763407"/>
    <lineage>
        <taxon>Eukaryota</taxon>
        <taxon>Fungi</taxon>
        <taxon>Fungi incertae sedis</taxon>
        <taxon>Mucoromycota</taxon>
        <taxon>Mucoromycotina</taxon>
        <taxon>Mucoromycetes</taxon>
        <taxon>Mucorales</taxon>
        <taxon>Phycomycetaceae</taxon>
        <taxon>Phycomyces</taxon>
    </lineage>
</organism>
<dbReference type="Proteomes" id="UP000077315">
    <property type="component" value="Unassembled WGS sequence"/>
</dbReference>
<accession>A0A163A0E7</accession>
<evidence type="ECO:0000313" key="2">
    <source>
        <dbReference type="EMBL" id="OAD70211.1"/>
    </source>
</evidence>
<dbReference type="GeneID" id="28993057"/>
<dbReference type="AlphaFoldDB" id="A0A163A0E7"/>
<dbReference type="RefSeq" id="XP_018288251.1">
    <property type="nucleotide sequence ID" value="XM_018432151.1"/>
</dbReference>
<feature type="compositionally biased region" description="Polar residues" evidence="1">
    <location>
        <begin position="34"/>
        <end position="57"/>
    </location>
</feature>
<protein>
    <submittedName>
        <fullName evidence="2">Uncharacterized protein</fullName>
    </submittedName>
</protein>
<dbReference type="InParanoid" id="A0A163A0E7"/>
<dbReference type="VEuPathDB" id="FungiDB:PHYBLDRAFT_148759"/>
<name>A0A163A0E7_PHYB8</name>
<sequence>MPFRCKCGRTFEKTDSFGSHTSACPQFHSRRSSDTSPGAYQKQPQDSTTEPSQVQRTSFPFIDSKILQSLASNFLSPTLPESADSFGTGSLNAKQDHTIEKGQQETAMPQFMPTSLYINNAFEGVRGRSASYNSSWKE</sequence>
<reference evidence="3" key="1">
    <citation type="submission" date="2015-06" db="EMBL/GenBank/DDBJ databases">
        <title>Expansion of signal transduction pathways in fungi by whole-genome duplication.</title>
        <authorList>
            <consortium name="DOE Joint Genome Institute"/>
            <person name="Corrochano L.M."/>
            <person name="Kuo A."/>
            <person name="Marcet-Houben M."/>
            <person name="Polaino S."/>
            <person name="Salamov A."/>
            <person name="Villalobos J.M."/>
            <person name="Alvarez M.I."/>
            <person name="Avalos J."/>
            <person name="Benito E.P."/>
            <person name="Benoit I."/>
            <person name="Burger G."/>
            <person name="Camino L.P."/>
            <person name="Canovas D."/>
            <person name="Cerda-Olmedo E."/>
            <person name="Cheng J.-F."/>
            <person name="Dominguez A."/>
            <person name="Elias M."/>
            <person name="Eslava A.P."/>
            <person name="Glaser F."/>
            <person name="Grimwood J."/>
            <person name="Gutierrez G."/>
            <person name="Heitman J."/>
            <person name="Henrissat B."/>
            <person name="Iturriaga E.A."/>
            <person name="Lang B.F."/>
            <person name="Lavin J.L."/>
            <person name="Lee S."/>
            <person name="Li W."/>
            <person name="Lindquist E."/>
            <person name="Lopez-Garcia S."/>
            <person name="Luque E.M."/>
            <person name="Marcos A.T."/>
            <person name="Martin J."/>
            <person name="McCluskey K."/>
            <person name="Medina H.R."/>
            <person name="Miralles-Duran A."/>
            <person name="Miyazaki A."/>
            <person name="Munoz-Torres E."/>
            <person name="Oguiza J.A."/>
            <person name="Ohm R."/>
            <person name="Olmedo M."/>
            <person name="Orejas M."/>
            <person name="Ortiz-Castellanos L."/>
            <person name="Pisabarro A.G."/>
            <person name="Rodriguez-Romero J."/>
            <person name="Ruiz-Herrera J."/>
            <person name="Ruiz-Vazquez R."/>
            <person name="Sanz C."/>
            <person name="Schackwitz W."/>
            <person name="Schmutz J."/>
            <person name="Shahriari M."/>
            <person name="Shelest E."/>
            <person name="Silva-Franco F."/>
            <person name="Soanes D."/>
            <person name="Syed K."/>
            <person name="Tagua V.G."/>
            <person name="Talbot N.J."/>
            <person name="Thon M."/>
            <person name="De vries R.P."/>
            <person name="Wiebenga A."/>
            <person name="Yadav J.S."/>
            <person name="Braun E.L."/>
            <person name="Baker S."/>
            <person name="Garre V."/>
            <person name="Horwitz B."/>
            <person name="Torres-Martinez S."/>
            <person name="Idnurm A."/>
            <person name="Herrera-Estrella A."/>
            <person name="Gabaldon T."/>
            <person name="Grigoriev I.V."/>
        </authorList>
    </citation>
    <scope>NUCLEOTIDE SEQUENCE [LARGE SCALE GENOMIC DNA]</scope>
    <source>
        <strain evidence="3">NRRL 1555(-)</strain>
    </source>
</reference>
<dbReference type="OrthoDB" id="2418221at2759"/>
<feature type="compositionally biased region" description="Basic and acidic residues" evidence="1">
    <location>
        <begin position="94"/>
        <end position="103"/>
    </location>
</feature>
<feature type="region of interest" description="Disordered" evidence="1">
    <location>
        <begin position="81"/>
        <end position="112"/>
    </location>
</feature>
<keyword evidence="3" id="KW-1185">Reference proteome</keyword>
<feature type="region of interest" description="Disordered" evidence="1">
    <location>
        <begin position="9"/>
        <end position="57"/>
    </location>
</feature>
<gene>
    <name evidence="2" type="ORF">PHYBLDRAFT_148759</name>
</gene>
<dbReference type="EMBL" id="KV440989">
    <property type="protein sequence ID" value="OAD70211.1"/>
    <property type="molecule type" value="Genomic_DNA"/>
</dbReference>
<evidence type="ECO:0000256" key="1">
    <source>
        <dbReference type="SAM" id="MobiDB-lite"/>
    </source>
</evidence>
<evidence type="ECO:0000313" key="3">
    <source>
        <dbReference type="Proteomes" id="UP000077315"/>
    </source>
</evidence>